<feature type="binding site" evidence="1">
    <location>
        <position position="214"/>
    </location>
    <ligand>
        <name>Mg(2+)</name>
        <dbReference type="ChEBI" id="CHEBI:18420"/>
        <label>1</label>
        <note>catalytic</note>
    </ligand>
</feature>
<sequence length="265" mass="27755">MIDDVSALVRRAADEAIRPRFRRLAEGDVSFKSPGDPVTVADHESEKLLTEGLTALLPGSSVVGEEAVAEDPGLLGRAADAGDVWVVDPLDGTKNFAAGHGPFAVMVALLRGGALVAGWILDVPNDSLAVAEAGSGAYVDGVRLHARGDAPAAAELRGAVAMTYLPDHLKAHVETRRDALGAVLPPLHCAGEEYPAVVAGRQDFVLFWRTLPWDHAPGALLVREAGGVVRRFDGSDYTVGDDRTGLLVAANDGIWHAARSVLLPG</sequence>
<dbReference type="GO" id="GO:0046872">
    <property type="term" value="F:metal ion binding"/>
    <property type="evidence" value="ECO:0007669"/>
    <property type="project" value="UniProtKB-KW"/>
</dbReference>
<gene>
    <name evidence="2" type="ORF">Sya03_33650</name>
</gene>
<keyword evidence="3" id="KW-1185">Reference proteome</keyword>
<evidence type="ECO:0000313" key="3">
    <source>
        <dbReference type="Proteomes" id="UP000652013"/>
    </source>
</evidence>
<proteinExistence type="predicted"/>
<dbReference type="RefSeq" id="WP_203939274.1">
    <property type="nucleotide sequence ID" value="NZ_BAAAGJ010000002.1"/>
</dbReference>
<evidence type="ECO:0000256" key="1">
    <source>
        <dbReference type="PIRSR" id="PIRSR600760-2"/>
    </source>
</evidence>
<dbReference type="Gene3D" id="3.30.540.10">
    <property type="entry name" value="Fructose-1,6-Bisphosphatase, subunit A, domain 1"/>
    <property type="match status" value="1"/>
</dbReference>
<feature type="binding site" evidence="1">
    <location>
        <position position="88"/>
    </location>
    <ligand>
        <name>Mg(2+)</name>
        <dbReference type="ChEBI" id="CHEBI:18420"/>
        <label>1</label>
        <note>catalytic</note>
    </ligand>
</feature>
<keyword evidence="1" id="KW-0479">Metal-binding</keyword>
<name>A0A8J3YA47_9ACTN</name>
<dbReference type="PANTHER" id="PTHR20854:SF4">
    <property type="entry name" value="INOSITOL-1-MONOPHOSPHATASE-RELATED"/>
    <property type="match status" value="1"/>
</dbReference>
<accession>A0A8J3YA47</accession>
<feature type="binding site" evidence="1">
    <location>
        <position position="90"/>
    </location>
    <ligand>
        <name>Mg(2+)</name>
        <dbReference type="ChEBI" id="CHEBI:18420"/>
        <label>2</label>
    </ligand>
</feature>
<dbReference type="Proteomes" id="UP000652013">
    <property type="component" value="Unassembled WGS sequence"/>
</dbReference>
<dbReference type="GO" id="GO:0008934">
    <property type="term" value="F:inositol monophosphate 1-phosphatase activity"/>
    <property type="evidence" value="ECO:0007669"/>
    <property type="project" value="TreeGrafter"/>
</dbReference>
<organism evidence="2 3">
    <name type="scientific">Spirilliplanes yamanashiensis</name>
    <dbReference type="NCBI Taxonomy" id="42233"/>
    <lineage>
        <taxon>Bacteria</taxon>
        <taxon>Bacillati</taxon>
        <taxon>Actinomycetota</taxon>
        <taxon>Actinomycetes</taxon>
        <taxon>Micromonosporales</taxon>
        <taxon>Micromonosporaceae</taxon>
        <taxon>Spirilliplanes</taxon>
    </lineage>
</organism>
<comment type="cofactor">
    <cofactor evidence="1">
        <name>Mg(2+)</name>
        <dbReference type="ChEBI" id="CHEBI:18420"/>
    </cofactor>
</comment>
<comment type="caution">
    <text evidence="2">The sequence shown here is derived from an EMBL/GenBank/DDBJ whole genome shotgun (WGS) entry which is preliminary data.</text>
</comment>
<feature type="binding site" evidence="1">
    <location>
        <position position="91"/>
    </location>
    <ligand>
        <name>Mg(2+)</name>
        <dbReference type="ChEBI" id="CHEBI:18420"/>
        <label>1</label>
        <note>catalytic</note>
    </ligand>
</feature>
<dbReference type="Gene3D" id="3.40.190.80">
    <property type="match status" value="1"/>
</dbReference>
<dbReference type="Pfam" id="PF00459">
    <property type="entry name" value="Inositol_P"/>
    <property type="match status" value="1"/>
</dbReference>
<dbReference type="PANTHER" id="PTHR20854">
    <property type="entry name" value="INOSITOL MONOPHOSPHATASE"/>
    <property type="match status" value="1"/>
</dbReference>
<dbReference type="GO" id="GO:0006020">
    <property type="term" value="P:inositol metabolic process"/>
    <property type="evidence" value="ECO:0007669"/>
    <property type="project" value="TreeGrafter"/>
</dbReference>
<keyword evidence="1" id="KW-0460">Magnesium</keyword>
<reference evidence="2" key="1">
    <citation type="submission" date="2021-01" db="EMBL/GenBank/DDBJ databases">
        <title>Whole genome shotgun sequence of Spirilliplanes yamanashiensis NBRC 15828.</title>
        <authorList>
            <person name="Komaki H."/>
            <person name="Tamura T."/>
        </authorList>
    </citation>
    <scope>NUCLEOTIDE SEQUENCE</scope>
    <source>
        <strain evidence="2">NBRC 15828</strain>
    </source>
</reference>
<dbReference type="PRINTS" id="PR00377">
    <property type="entry name" value="IMPHPHTASES"/>
</dbReference>
<protein>
    <submittedName>
        <fullName evidence="2">Inositol monophosphatase</fullName>
    </submittedName>
</protein>
<dbReference type="AlphaFoldDB" id="A0A8J3YA47"/>
<evidence type="ECO:0000313" key="2">
    <source>
        <dbReference type="EMBL" id="GIJ04013.1"/>
    </source>
</evidence>
<dbReference type="SUPFAM" id="SSF56655">
    <property type="entry name" value="Carbohydrate phosphatase"/>
    <property type="match status" value="1"/>
</dbReference>
<feature type="binding site" evidence="1">
    <location>
        <position position="65"/>
    </location>
    <ligand>
        <name>Mg(2+)</name>
        <dbReference type="ChEBI" id="CHEBI:18420"/>
        <label>1</label>
        <note>catalytic</note>
    </ligand>
</feature>
<dbReference type="EMBL" id="BOOY01000026">
    <property type="protein sequence ID" value="GIJ04013.1"/>
    <property type="molecule type" value="Genomic_DNA"/>
</dbReference>
<dbReference type="GO" id="GO:0007165">
    <property type="term" value="P:signal transduction"/>
    <property type="evidence" value="ECO:0007669"/>
    <property type="project" value="TreeGrafter"/>
</dbReference>
<dbReference type="InterPro" id="IPR000760">
    <property type="entry name" value="Inositol_monophosphatase-like"/>
</dbReference>